<dbReference type="PANTHER" id="PTHR43725">
    <property type="entry name" value="UDP-GLUCOSE 4-EPIMERASE"/>
    <property type="match status" value="1"/>
</dbReference>
<dbReference type="AlphaFoldDB" id="A0A918UEP9"/>
<dbReference type="RefSeq" id="WP_189620125.1">
    <property type="nucleotide sequence ID" value="NZ_BMZA01000002.1"/>
</dbReference>
<dbReference type="Proteomes" id="UP000648075">
    <property type="component" value="Unassembled WGS sequence"/>
</dbReference>
<evidence type="ECO:0000256" key="3">
    <source>
        <dbReference type="ARBA" id="ARBA00004947"/>
    </source>
</evidence>
<accession>A0A918UEP9</accession>
<dbReference type="EMBL" id="BMZA01000002">
    <property type="protein sequence ID" value="GGY97855.1"/>
    <property type="molecule type" value="Genomic_DNA"/>
</dbReference>
<dbReference type="GO" id="GO:0005829">
    <property type="term" value="C:cytosol"/>
    <property type="evidence" value="ECO:0007669"/>
    <property type="project" value="TreeGrafter"/>
</dbReference>
<dbReference type="GO" id="GO:0003978">
    <property type="term" value="F:UDP-glucose 4-epimerase activity"/>
    <property type="evidence" value="ECO:0007669"/>
    <property type="project" value="UniProtKB-EC"/>
</dbReference>
<evidence type="ECO:0000256" key="7">
    <source>
        <dbReference type="ARBA" id="ARBA00023027"/>
    </source>
</evidence>
<dbReference type="Pfam" id="PF01370">
    <property type="entry name" value="Epimerase"/>
    <property type="match status" value="1"/>
</dbReference>
<dbReference type="SUPFAM" id="SSF51735">
    <property type="entry name" value="NAD(P)-binding Rossmann-fold domains"/>
    <property type="match status" value="1"/>
</dbReference>
<sequence>MKVLVMGGNRYIGLQLVNELVEQGHDVTVLNSHEAPLPSGVRRLHGQRHEPGTLERLLTPLRDDFDAVFDNTAYVPEHLDPMLDLFRGRVQHFVFTSSIAVYEMAAAQPIDESGEVGRDAATALYGAYAAGKVRCEERLARERQDNGLPYTVMRVAHSCGPMSPAVTREPGTFRRLELGRPLLVAGKVEAMVHFVHTRDVARALVAVLGKPQAAGQIYNVAGKQFCSIENYMRLMADAVGVAAEIIAMPDDLPAEMRSPIVHWLEASRGSMVFSIDKARRELGWEPSFSLAEGLADSWRWFSAGGRDRYEYDFAQDDAILAEIARRGGVRADSGPARTVFRAQLNTLQNM</sequence>
<evidence type="ECO:0000256" key="10">
    <source>
        <dbReference type="ARBA" id="ARBA00031367"/>
    </source>
</evidence>
<evidence type="ECO:0000256" key="5">
    <source>
        <dbReference type="ARBA" id="ARBA00013189"/>
    </source>
</evidence>
<keyword evidence="14" id="KW-1185">Reference proteome</keyword>
<dbReference type="InterPro" id="IPR036291">
    <property type="entry name" value="NAD(P)-bd_dom_sf"/>
</dbReference>
<evidence type="ECO:0000313" key="13">
    <source>
        <dbReference type="EMBL" id="GGY97855.1"/>
    </source>
</evidence>
<evidence type="ECO:0000256" key="2">
    <source>
        <dbReference type="ARBA" id="ARBA00001911"/>
    </source>
</evidence>
<comment type="catalytic activity">
    <reaction evidence="1">
        <text>UDP-alpha-D-glucose = UDP-alpha-D-galactose</text>
        <dbReference type="Rhea" id="RHEA:22168"/>
        <dbReference type="ChEBI" id="CHEBI:58885"/>
        <dbReference type="ChEBI" id="CHEBI:66914"/>
        <dbReference type="EC" id="5.1.3.2"/>
    </reaction>
</comment>
<gene>
    <name evidence="13" type="ORF">GCM10011614_11210</name>
</gene>
<keyword evidence="9" id="KW-0413">Isomerase</keyword>
<comment type="cofactor">
    <cofactor evidence="2">
        <name>NAD(+)</name>
        <dbReference type="ChEBI" id="CHEBI:57540"/>
    </cofactor>
</comment>
<comment type="similarity">
    <text evidence="4">Belongs to the NAD(P)-dependent epimerase/dehydratase family.</text>
</comment>
<dbReference type="GO" id="GO:0006012">
    <property type="term" value="P:galactose metabolic process"/>
    <property type="evidence" value="ECO:0007669"/>
    <property type="project" value="UniProtKB-KW"/>
</dbReference>
<dbReference type="Gene3D" id="3.40.50.720">
    <property type="entry name" value="NAD(P)-binding Rossmann-like Domain"/>
    <property type="match status" value="1"/>
</dbReference>
<organism evidence="13 14">
    <name type="scientific">Novosphingobium colocasiae</name>
    <dbReference type="NCBI Taxonomy" id="1256513"/>
    <lineage>
        <taxon>Bacteria</taxon>
        <taxon>Pseudomonadati</taxon>
        <taxon>Pseudomonadota</taxon>
        <taxon>Alphaproteobacteria</taxon>
        <taxon>Sphingomonadales</taxon>
        <taxon>Sphingomonadaceae</taxon>
        <taxon>Novosphingobium</taxon>
    </lineage>
</organism>
<evidence type="ECO:0000256" key="4">
    <source>
        <dbReference type="ARBA" id="ARBA00007637"/>
    </source>
</evidence>
<keyword evidence="8" id="KW-0119">Carbohydrate metabolism</keyword>
<protein>
    <recommendedName>
        <fullName evidence="6">UDP-glucose 4-epimerase</fullName>
        <ecNumber evidence="5">5.1.3.2</ecNumber>
    </recommendedName>
    <alternativeName>
        <fullName evidence="11">Galactowaldenase</fullName>
    </alternativeName>
    <alternativeName>
        <fullName evidence="10">UDP-galactose 4-epimerase</fullName>
    </alternativeName>
</protein>
<evidence type="ECO:0000313" key="14">
    <source>
        <dbReference type="Proteomes" id="UP000648075"/>
    </source>
</evidence>
<dbReference type="InterPro" id="IPR001509">
    <property type="entry name" value="Epimerase_deHydtase"/>
</dbReference>
<dbReference type="EC" id="5.1.3.2" evidence="5"/>
<evidence type="ECO:0000259" key="12">
    <source>
        <dbReference type="Pfam" id="PF01370"/>
    </source>
</evidence>
<evidence type="ECO:0000256" key="1">
    <source>
        <dbReference type="ARBA" id="ARBA00000083"/>
    </source>
</evidence>
<feature type="domain" description="NAD-dependent epimerase/dehydratase" evidence="12">
    <location>
        <begin position="3"/>
        <end position="221"/>
    </location>
</feature>
<dbReference type="PANTHER" id="PTHR43725:SF47">
    <property type="entry name" value="UDP-GLUCOSE 4-EPIMERASE"/>
    <property type="match status" value="1"/>
</dbReference>
<comment type="pathway">
    <text evidence="3">Carbohydrate metabolism; galactose metabolism.</text>
</comment>
<name>A0A918UEP9_9SPHN</name>
<evidence type="ECO:0000256" key="9">
    <source>
        <dbReference type="ARBA" id="ARBA00023235"/>
    </source>
</evidence>
<reference evidence="13" key="2">
    <citation type="submission" date="2020-09" db="EMBL/GenBank/DDBJ databases">
        <authorList>
            <person name="Sun Q."/>
            <person name="Kim S."/>
        </authorList>
    </citation>
    <scope>NUCLEOTIDE SEQUENCE</scope>
    <source>
        <strain evidence="13">KCTC 32255</strain>
    </source>
</reference>
<comment type="caution">
    <text evidence="13">The sequence shown here is derived from an EMBL/GenBank/DDBJ whole genome shotgun (WGS) entry which is preliminary data.</text>
</comment>
<keyword evidence="7" id="KW-0520">NAD</keyword>
<evidence type="ECO:0000256" key="8">
    <source>
        <dbReference type="ARBA" id="ARBA00023144"/>
    </source>
</evidence>
<reference evidence="13" key="1">
    <citation type="journal article" date="2014" name="Int. J. Syst. Evol. Microbiol.">
        <title>Complete genome sequence of Corynebacterium casei LMG S-19264T (=DSM 44701T), isolated from a smear-ripened cheese.</title>
        <authorList>
            <consortium name="US DOE Joint Genome Institute (JGI-PGF)"/>
            <person name="Walter F."/>
            <person name="Albersmeier A."/>
            <person name="Kalinowski J."/>
            <person name="Ruckert C."/>
        </authorList>
    </citation>
    <scope>NUCLEOTIDE SEQUENCE</scope>
    <source>
        <strain evidence="13">KCTC 32255</strain>
    </source>
</reference>
<keyword evidence="8" id="KW-0299">Galactose metabolism</keyword>
<evidence type="ECO:0000256" key="11">
    <source>
        <dbReference type="ARBA" id="ARBA00033067"/>
    </source>
</evidence>
<evidence type="ECO:0000256" key="6">
    <source>
        <dbReference type="ARBA" id="ARBA00018569"/>
    </source>
</evidence>
<proteinExistence type="inferred from homology"/>